<protein>
    <submittedName>
        <fullName evidence="8">Cytochrome P</fullName>
    </submittedName>
</protein>
<dbReference type="EMBL" id="JXTB01000429">
    <property type="protein sequence ID" value="PON40908.1"/>
    <property type="molecule type" value="Genomic_DNA"/>
</dbReference>
<dbReference type="GO" id="GO:0005506">
    <property type="term" value="F:iron ion binding"/>
    <property type="evidence" value="ECO:0007669"/>
    <property type="project" value="InterPro"/>
</dbReference>
<evidence type="ECO:0000256" key="2">
    <source>
        <dbReference type="ARBA" id="ARBA00010617"/>
    </source>
</evidence>
<accession>A0A2P5AWL3</accession>
<dbReference type="InterPro" id="IPR001128">
    <property type="entry name" value="Cyt_P450"/>
</dbReference>
<sequence length="409" mass="46266">MKKVQDEIRNSLRKGKVSESGIHQLQYLKMVVKETLRLHPAAPLLLPRKSIAHFNLADYEYNENKPQLPPGLPRLPIIGNLHQLGPPPHQSLWQLSKRYCHVILLHFGTVPGIVVSSAEAAKEVLKINDLACCSRPPLTDSGKLSYNNLDISFSPYGVHWREIRKICVLKLFSMKSVQTFDFIRAEEIDSLIDSLNELSLSSTPVNLSEKMSTLMASMTFWTAFRKRFAECGLDNDIFEDMIHRVMAGLGSFHDLDNFFRLVIDEHLNRTPQEGNEDIVDLLLRVERTESESGEVQFTRDCTKAILMCEEGVVLYRSIREEEGTKLIISISKHSSSGTPADLTEKLFAVTARQLSSGLILLMKKIPNMDLAAEATIGSFYAIEHFPYIRILVNEDARLLLGEDPQVLHQ</sequence>
<dbReference type="OrthoDB" id="2789670at2759"/>
<evidence type="ECO:0000256" key="4">
    <source>
        <dbReference type="ARBA" id="ARBA00022723"/>
    </source>
</evidence>
<keyword evidence="3" id="KW-0349">Heme</keyword>
<keyword evidence="7" id="KW-0503">Monooxygenase</keyword>
<organism evidence="8 9">
    <name type="scientific">Parasponia andersonii</name>
    <name type="common">Sponia andersonii</name>
    <dbReference type="NCBI Taxonomy" id="3476"/>
    <lineage>
        <taxon>Eukaryota</taxon>
        <taxon>Viridiplantae</taxon>
        <taxon>Streptophyta</taxon>
        <taxon>Embryophyta</taxon>
        <taxon>Tracheophyta</taxon>
        <taxon>Spermatophyta</taxon>
        <taxon>Magnoliopsida</taxon>
        <taxon>eudicotyledons</taxon>
        <taxon>Gunneridae</taxon>
        <taxon>Pentapetalae</taxon>
        <taxon>rosids</taxon>
        <taxon>fabids</taxon>
        <taxon>Rosales</taxon>
        <taxon>Cannabaceae</taxon>
        <taxon>Parasponia</taxon>
    </lineage>
</organism>
<comment type="caution">
    <text evidence="8">The sequence shown here is derived from an EMBL/GenBank/DDBJ whole genome shotgun (WGS) entry which is preliminary data.</text>
</comment>
<keyword evidence="6" id="KW-0408">Iron</keyword>
<feature type="non-terminal residue" evidence="8">
    <location>
        <position position="409"/>
    </location>
</feature>
<keyword evidence="9" id="KW-1185">Reference proteome</keyword>
<gene>
    <name evidence="8" type="ORF">PanWU01x14_293500</name>
</gene>
<dbReference type="PANTHER" id="PTHR47955:SF19">
    <property type="entry name" value="CYTOCHROME P450 71A9-LIKE ISOFORM X1"/>
    <property type="match status" value="1"/>
</dbReference>
<dbReference type="SUPFAM" id="SSF48264">
    <property type="entry name" value="Cytochrome P450"/>
    <property type="match status" value="2"/>
</dbReference>
<evidence type="ECO:0000256" key="1">
    <source>
        <dbReference type="ARBA" id="ARBA00001971"/>
    </source>
</evidence>
<name>A0A2P5AWL3_PARAD</name>
<evidence type="ECO:0000256" key="6">
    <source>
        <dbReference type="ARBA" id="ARBA00023004"/>
    </source>
</evidence>
<dbReference type="STRING" id="3476.A0A2P5AWL3"/>
<keyword evidence="5" id="KW-0560">Oxidoreductase</keyword>
<dbReference type="InterPro" id="IPR036396">
    <property type="entry name" value="Cyt_P450_sf"/>
</dbReference>
<evidence type="ECO:0000256" key="5">
    <source>
        <dbReference type="ARBA" id="ARBA00023002"/>
    </source>
</evidence>
<evidence type="ECO:0000313" key="8">
    <source>
        <dbReference type="EMBL" id="PON40908.1"/>
    </source>
</evidence>
<proteinExistence type="inferred from homology"/>
<evidence type="ECO:0000313" key="9">
    <source>
        <dbReference type="Proteomes" id="UP000237105"/>
    </source>
</evidence>
<dbReference type="Proteomes" id="UP000237105">
    <property type="component" value="Unassembled WGS sequence"/>
</dbReference>
<keyword evidence="4" id="KW-0479">Metal-binding</keyword>
<dbReference type="AlphaFoldDB" id="A0A2P5AWL3"/>
<evidence type="ECO:0000256" key="3">
    <source>
        <dbReference type="ARBA" id="ARBA00022617"/>
    </source>
</evidence>
<evidence type="ECO:0000256" key="7">
    <source>
        <dbReference type="ARBA" id="ARBA00023033"/>
    </source>
</evidence>
<comment type="similarity">
    <text evidence="2">Belongs to the cytochrome P450 family.</text>
</comment>
<reference evidence="9" key="1">
    <citation type="submission" date="2016-06" db="EMBL/GenBank/DDBJ databases">
        <title>Parallel loss of symbiosis genes in relatives of nitrogen-fixing non-legume Parasponia.</title>
        <authorList>
            <person name="Van Velzen R."/>
            <person name="Holmer R."/>
            <person name="Bu F."/>
            <person name="Rutten L."/>
            <person name="Van Zeijl A."/>
            <person name="Liu W."/>
            <person name="Santuari L."/>
            <person name="Cao Q."/>
            <person name="Sharma T."/>
            <person name="Shen D."/>
            <person name="Roswanjaya Y."/>
            <person name="Wardhani T."/>
            <person name="Kalhor M.S."/>
            <person name="Jansen J."/>
            <person name="Van den Hoogen J."/>
            <person name="Gungor B."/>
            <person name="Hartog M."/>
            <person name="Hontelez J."/>
            <person name="Verver J."/>
            <person name="Yang W.-C."/>
            <person name="Schijlen E."/>
            <person name="Repin R."/>
            <person name="Schilthuizen M."/>
            <person name="Schranz E."/>
            <person name="Heidstra R."/>
            <person name="Miyata K."/>
            <person name="Fedorova E."/>
            <person name="Kohlen W."/>
            <person name="Bisseling T."/>
            <person name="Smit S."/>
            <person name="Geurts R."/>
        </authorList>
    </citation>
    <scope>NUCLEOTIDE SEQUENCE [LARGE SCALE GENOMIC DNA]</scope>
    <source>
        <strain evidence="9">cv. WU1-14</strain>
    </source>
</reference>
<dbReference type="Gene3D" id="1.10.630.10">
    <property type="entry name" value="Cytochrome P450"/>
    <property type="match status" value="2"/>
</dbReference>
<dbReference type="PANTHER" id="PTHR47955">
    <property type="entry name" value="CYTOCHROME P450 FAMILY 71 PROTEIN"/>
    <property type="match status" value="1"/>
</dbReference>
<comment type="cofactor">
    <cofactor evidence="1">
        <name>heme</name>
        <dbReference type="ChEBI" id="CHEBI:30413"/>
    </cofactor>
</comment>
<dbReference type="GO" id="GO:0016705">
    <property type="term" value="F:oxidoreductase activity, acting on paired donors, with incorporation or reduction of molecular oxygen"/>
    <property type="evidence" value="ECO:0007669"/>
    <property type="project" value="InterPro"/>
</dbReference>
<dbReference type="GO" id="GO:0020037">
    <property type="term" value="F:heme binding"/>
    <property type="evidence" value="ECO:0007669"/>
    <property type="project" value="InterPro"/>
</dbReference>
<dbReference type="GO" id="GO:0004497">
    <property type="term" value="F:monooxygenase activity"/>
    <property type="evidence" value="ECO:0007669"/>
    <property type="project" value="UniProtKB-KW"/>
</dbReference>
<dbReference type="Pfam" id="PF00067">
    <property type="entry name" value="p450"/>
    <property type="match status" value="2"/>
</dbReference>